<gene>
    <name evidence="6" type="ORF">TRICI_001490</name>
</gene>
<evidence type="ECO:0000256" key="4">
    <source>
        <dbReference type="SAM" id="Phobius"/>
    </source>
</evidence>
<feature type="region of interest" description="Disordered" evidence="3">
    <location>
        <begin position="961"/>
        <end position="991"/>
    </location>
</feature>
<dbReference type="GO" id="GO:0005634">
    <property type="term" value="C:nucleus"/>
    <property type="evidence" value="ECO:0007669"/>
    <property type="project" value="TreeGrafter"/>
</dbReference>
<name>A0A642V9V9_9ASCO</name>
<dbReference type="GO" id="GO:0003690">
    <property type="term" value="F:double-stranded DNA binding"/>
    <property type="evidence" value="ECO:0007669"/>
    <property type="project" value="TreeGrafter"/>
</dbReference>
<comment type="caution">
    <text evidence="6">The sequence shown here is derived from an EMBL/GenBank/DDBJ whole genome shotgun (WGS) entry which is preliminary data.</text>
</comment>
<dbReference type="InterPro" id="IPR002909">
    <property type="entry name" value="IPT_dom"/>
</dbReference>
<dbReference type="Proteomes" id="UP000761534">
    <property type="component" value="Unassembled WGS sequence"/>
</dbReference>
<dbReference type="GO" id="GO:0003712">
    <property type="term" value="F:transcription coregulator activity"/>
    <property type="evidence" value="ECO:0007669"/>
    <property type="project" value="TreeGrafter"/>
</dbReference>
<dbReference type="EMBL" id="SWFS01000106">
    <property type="protein sequence ID" value="KAA8916347.1"/>
    <property type="molecule type" value="Genomic_DNA"/>
</dbReference>
<keyword evidence="7" id="KW-1185">Reference proteome</keyword>
<dbReference type="Pfam" id="PF12796">
    <property type="entry name" value="Ank_2"/>
    <property type="match status" value="1"/>
</dbReference>
<feature type="compositionally biased region" description="Low complexity" evidence="3">
    <location>
        <begin position="451"/>
        <end position="475"/>
    </location>
</feature>
<feature type="compositionally biased region" description="Polar residues" evidence="3">
    <location>
        <begin position="358"/>
        <end position="369"/>
    </location>
</feature>
<dbReference type="InterPro" id="IPR057962">
    <property type="entry name" value="SPT23_MGA2_DBD"/>
</dbReference>
<feature type="region of interest" description="Disordered" evidence="3">
    <location>
        <begin position="593"/>
        <end position="613"/>
    </location>
</feature>
<feature type="region of interest" description="Disordered" evidence="3">
    <location>
        <begin position="46"/>
        <end position="93"/>
    </location>
</feature>
<dbReference type="PROSITE" id="PS50088">
    <property type="entry name" value="ANK_REPEAT"/>
    <property type="match status" value="2"/>
</dbReference>
<dbReference type="VEuPathDB" id="FungiDB:TRICI_001490"/>
<dbReference type="SMART" id="SM00429">
    <property type="entry name" value="IPT"/>
    <property type="match status" value="1"/>
</dbReference>
<feature type="region of interest" description="Disordered" evidence="3">
    <location>
        <begin position="421"/>
        <end position="475"/>
    </location>
</feature>
<keyword evidence="4" id="KW-0812">Transmembrane</keyword>
<dbReference type="InterPro" id="IPR014756">
    <property type="entry name" value="Ig_E-set"/>
</dbReference>
<feature type="region of interest" description="Disordered" evidence="3">
    <location>
        <begin position="904"/>
        <end position="928"/>
    </location>
</feature>
<dbReference type="Pfam" id="PF01833">
    <property type="entry name" value="TIG"/>
    <property type="match status" value="1"/>
</dbReference>
<keyword evidence="4" id="KW-1133">Transmembrane helix</keyword>
<evidence type="ECO:0000256" key="3">
    <source>
        <dbReference type="SAM" id="MobiDB-lite"/>
    </source>
</evidence>
<evidence type="ECO:0000259" key="5">
    <source>
        <dbReference type="SMART" id="SM00429"/>
    </source>
</evidence>
<feature type="transmembrane region" description="Helical" evidence="4">
    <location>
        <begin position="1016"/>
        <end position="1034"/>
    </location>
</feature>
<dbReference type="Gene3D" id="1.25.40.20">
    <property type="entry name" value="Ankyrin repeat-containing domain"/>
    <property type="match status" value="1"/>
</dbReference>
<dbReference type="SUPFAM" id="SSF81296">
    <property type="entry name" value="E set domains"/>
    <property type="match status" value="1"/>
</dbReference>
<dbReference type="InterPro" id="IPR013783">
    <property type="entry name" value="Ig-like_fold"/>
</dbReference>
<dbReference type="InterPro" id="IPR036770">
    <property type="entry name" value="Ankyrin_rpt-contain_sf"/>
</dbReference>
<feature type="compositionally biased region" description="Polar residues" evidence="3">
    <location>
        <begin position="973"/>
        <end position="991"/>
    </location>
</feature>
<feature type="region of interest" description="Disordered" evidence="3">
    <location>
        <begin position="1"/>
        <end position="23"/>
    </location>
</feature>
<feature type="region of interest" description="Disordered" evidence="3">
    <location>
        <begin position="334"/>
        <end position="406"/>
    </location>
</feature>
<evidence type="ECO:0000313" key="7">
    <source>
        <dbReference type="Proteomes" id="UP000761534"/>
    </source>
</evidence>
<feature type="repeat" description="ANK" evidence="2">
    <location>
        <begin position="698"/>
        <end position="724"/>
    </location>
</feature>
<accession>A0A642V9V9</accession>
<feature type="region of interest" description="Disordered" evidence="3">
    <location>
        <begin position="806"/>
        <end position="830"/>
    </location>
</feature>
<dbReference type="PANTHER" id="PTHR23335:SF1">
    <property type="entry name" value="CALMODULIN-BINDING TRANSCRIPTION ACTIVATOR, ISOFORM F"/>
    <property type="match status" value="1"/>
</dbReference>
<evidence type="ECO:0000256" key="1">
    <source>
        <dbReference type="ARBA" id="ARBA00023043"/>
    </source>
</evidence>
<dbReference type="AlphaFoldDB" id="A0A642V9V9"/>
<dbReference type="Pfam" id="PF25603">
    <property type="entry name" value="SPT23_MGA2_DBD"/>
    <property type="match status" value="1"/>
</dbReference>
<protein>
    <recommendedName>
        <fullName evidence="5">IPT/TIG domain-containing protein</fullName>
    </recommendedName>
</protein>
<sequence length="1087" mass="121889">MTGERDRPGVQQGLGNEYTAFKEEDEDMMDFISFDKPSEDIESILFNDGFPQDQPQHHPQASHEGDGSFINGNGNGNGNGVDNSPPMWSNQPEHQFVSNESYRAAQTELSSLMFGRKYGPEKPNDDLMISPATHHHANSADIIAQHDSNQSTNYKFQLHLGDMPTKSRVETQIKCRMVLHPTPEEHLLHLPADTIARPKFQLRDRFMPSPNTLHLDVDVVSQADPSKPVFMCFRCINRERKRAFRKKNLDTNEEYYWNEERVRRLIIFNSKEVVPFSLSKSCDIGNNNITQGKEIELPLRLACYCRHHSAKDGFRVIFTIKDYQGNTVARSVSKPIQITDDHKESKLPPQPTPAKSVFNWSNTSASNTGPPSPASVEESSEAFTSDHSQKSLKRRRDSDWNGSMRNSYMQQQPMTFANSRPLTATHRQSSQSSLQQMRPEIPSPQSSDNFQQMGSMNQQMSSLSASPSNPSNGPLPSIQRVIPAQGSIRGGIEVTLLGTGFHSGLSATFGDSKSMATHCWSDSTIVTQLPPATMAGPVVVSFEGFVLNSPQIFTYVDDTDRQLIELALQVVGLKMNGKLEDARNIARRIVNPNETGHHEQNGNGMTAGGAGGDISHMAAGGDHSFNPASLAIDDGDHEGFIVRCIELVCLNEYGKLPHWQLKNFEGQTMMHLAAILGYTKVIIMLIAQGARIDYQDTNGMTPLHFAAMHGHRRVVRKLLRAHADPFCRTVSNDTVMTLAHPRVLELLPVGVAHHEYNSENRTSSSSTLASIVSSEDGLDSRFLVHGYQSPPFVSRANSSASLMRHYESSGAERDDDFSDSDYGFSDDDEDNDALVLEDERLNIRRSELAAYSPPDNEPRNRTTAQNISQYISRLSNNARNRIHDIGSWDDVLRTFKRGRDQTHIMVPTDPDARSGSDSDCTVTPRPQSSENNISRMWHYFMPPINEAQSTAPQSPPRYDEIFPETPQPKNEKQTITNTTAEQAPSVQRSESSQSLEFVEEWSKNKNQRKEILNDKMLLFFWLPVLLLSIAFYVFKDNQTVVLYRASLQQIGERFREHLTNLLLEKHRSRNHQALTVPSSETAVILAA</sequence>
<feature type="repeat" description="ANK" evidence="2">
    <location>
        <begin position="665"/>
        <end position="697"/>
    </location>
</feature>
<feature type="compositionally biased region" description="Acidic residues" evidence="3">
    <location>
        <begin position="813"/>
        <end position="830"/>
    </location>
</feature>
<organism evidence="6 7">
    <name type="scientific">Trichomonascus ciferrii</name>
    <dbReference type="NCBI Taxonomy" id="44093"/>
    <lineage>
        <taxon>Eukaryota</taxon>
        <taxon>Fungi</taxon>
        <taxon>Dikarya</taxon>
        <taxon>Ascomycota</taxon>
        <taxon>Saccharomycotina</taxon>
        <taxon>Dipodascomycetes</taxon>
        <taxon>Dipodascales</taxon>
        <taxon>Trichomonascaceae</taxon>
        <taxon>Trichomonascus</taxon>
        <taxon>Trichomonascus ciferrii complex</taxon>
    </lineage>
</organism>
<dbReference type="PANTHER" id="PTHR23335">
    <property type="entry name" value="CALMODULIN-BINDING TRANSCRIPTION ACTIVATOR CAMTA"/>
    <property type="match status" value="1"/>
</dbReference>
<dbReference type="OrthoDB" id="71307at2759"/>
<dbReference type="Gene3D" id="2.60.40.10">
    <property type="entry name" value="Immunoglobulins"/>
    <property type="match status" value="1"/>
</dbReference>
<keyword evidence="4" id="KW-0472">Membrane</keyword>
<dbReference type="CDD" id="cd00102">
    <property type="entry name" value="IPT"/>
    <property type="match status" value="1"/>
</dbReference>
<evidence type="ECO:0000313" key="6">
    <source>
        <dbReference type="EMBL" id="KAA8916347.1"/>
    </source>
</evidence>
<proteinExistence type="predicted"/>
<feature type="domain" description="IPT/TIG" evidence="5">
    <location>
        <begin position="475"/>
        <end position="556"/>
    </location>
</feature>
<reference evidence="6" key="1">
    <citation type="journal article" date="2019" name="G3 (Bethesda)">
        <title>Genome Assemblies of Two Rare Opportunistic Yeast Pathogens: Diutina rugosa (syn. Candida rugosa) and Trichomonascus ciferrii (syn. Candida ciferrii).</title>
        <authorList>
            <person name="Mixao V."/>
            <person name="Saus E."/>
            <person name="Hansen A.P."/>
            <person name="Lass-Florl C."/>
            <person name="Gabaldon T."/>
        </authorList>
    </citation>
    <scope>NUCLEOTIDE SEQUENCE</scope>
    <source>
        <strain evidence="6">CBS 4856</strain>
    </source>
</reference>
<dbReference type="PROSITE" id="PS50297">
    <property type="entry name" value="ANK_REP_REGION"/>
    <property type="match status" value="2"/>
</dbReference>
<dbReference type="SMART" id="SM00248">
    <property type="entry name" value="ANK"/>
    <property type="match status" value="2"/>
</dbReference>
<feature type="compositionally biased region" description="Polar residues" evidence="3">
    <location>
        <begin position="917"/>
        <end position="928"/>
    </location>
</feature>
<keyword evidence="1 2" id="KW-0040">ANK repeat</keyword>
<dbReference type="SUPFAM" id="SSF48403">
    <property type="entry name" value="Ankyrin repeat"/>
    <property type="match status" value="1"/>
</dbReference>
<dbReference type="InterPro" id="IPR002110">
    <property type="entry name" value="Ankyrin_rpt"/>
</dbReference>
<evidence type="ECO:0000256" key="2">
    <source>
        <dbReference type="PROSITE-ProRule" id="PRU00023"/>
    </source>
</evidence>
<dbReference type="GO" id="GO:0006357">
    <property type="term" value="P:regulation of transcription by RNA polymerase II"/>
    <property type="evidence" value="ECO:0007669"/>
    <property type="project" value="TreeGrafter"/>
</dbReference>